<dbReference type="EC" id="1.1.1.35" evidence="9"/>
<dbReference type="SUPFAM" id="SSF54637">
    <property type="entry name" value="Thioesterase/thiol ester dehydrase-isomerase"/>
    <property type="match status" value="1"/>
</dbReference>
<dbReference type="RefSeq" id="WP_340270399.1">
    <property type="nucleotide sequence ID" value="NZ_JBBEOG010000006.1"/>
</dbReference>
<reference evidence="10" key="1">
    <citation type="journal article" date="2019" name="Int. J. Syst. Evol. Microbiol.">
        <title>The Global Catalogue of Microorganisms (GCM) 10K type strain sequencing project: providing services to taxonomists for standard genome sequencing and annotation.</title>
        <authorList>
            <consortium name="The Broad Institute Genomics Platform"/>
            <consortium name="The Broad Institute Genome Sequencing Center for Infectious Disease"/>
            <person name="Wu L."/>
            <person name="Ma J."/>
        </authorList>
    </citation>
    <scope>NUCLEOTIDE SEQUENCE [LARGE SCALE GENOMIC DNA]</scope>
    <source>
        <strain evidence="10">CCUG 43114</strain>
    </source>
</reference>
<evidence type="ECO:0000259" key="7">
    <source>
        <dbReference type="Pfam" id="PF03061"/>
    </source>
</evidence>
<dbReference type="InterPro" id="IPR003736">
    <property type="entry name" value="PAAI_dom"/>
</dbReference>
<dbReference type="EMBL" id="JBHSLD010000028">
    <property type="protein sequence ID" value="MFC5382693.1"/>
    <property type="molecule type" value="Genomic_DNA"/>
</dbReference>
<feature type="domain" description="3-hydroxybutyryl-CoA dehydrogenase reduced Rossmann-fold" evidence="8">
    <location>
        <begin position="337"/>
        <end position="405"/>
    </location>
</feature>
<comment type="caution">
    <text evidence="9">The sequence shown here is derived from an EMBL/GenBank/DDBJ whole genome shotgun (WGS) entry which is preliminary data.</text>
</comment>
<feature type="domain" description="Thioesterase" evidence="7">
    <location>
        <begin position="523"/>
        <end position="597"/>
    </location>
</feature>
<dbReference type="Pfam" id="PF18321">
    <property type="entry name" value="3HCDH_RFF"/>
    <property type="match status" value="1"/>
</dbReference>
<dbReference type="PANTHER" id="PTHR48075">
    <property type="entry name" value="3-HYDROXYACYL-COA DEHYDROGENASE FAMILY PROTEIN"/>
    <property type="match status" value="1"/>
</dbReference>
<evidence type="ECO:0000256" key="4">
    <source>
        <dbReference type="SAM" id="MobiDB-lite"/>
    </source>
</evidence>
<dbReference type="InterPro" id="IPR006176">
    <property type="entry name" value="3-OHacyl-CoA_DH_NAD-bd"/>
</dbReference>
<dbReference type="SUPFAM" id="SSF51735">
    <property type="entry name" value="NAD(P)-binding Rossmann-fold domains"/>
    <property type="match status" value="1"/>
</dbReference>
<feature type="region of interest" description="Disordered" evidence="4">
    <location>
        <begin position="292"/>
        <end position="336"/>
    </location>
</feature>
<sequence length="630" mass="63695">MTSETTTRTVVGVVGAGTMGAGIAHVAAAAGHDTLLLDARDGAAAAAVEQVGRRVRRSVEKGRLDEADAEALLARLRPAADLTDLAGCGLVVEAVVEDPAVKQELLRELAGVVAADTLLATNTSSLSVGAIATALPRPGRVLGLHFFNPAPLMRLVEVVRAPSTDQAAVDAAVALVAAWGKTPVVCADTPGFVVNRVARPYYGEAFRLLADPVGGLDPATVDALLTGAGGFPMGPCALTDLIGQDVNAAVNRAVWEGFDRDPRFTPSVVQDALVAAGTLGRKSGRGFLDHTEGADAPQPATVEPCTGPALRPGRGLDPLARRAGWHDQGEEPGSVEVVPTDGRTAAAVEAALGRPVVVLDAVRDPATATRVGAVASPACPPGALAALAAALAPAGVAVSPLPDVPGLVVARTAAALVAAAEDAVESGVTDRAGVDRAMELGAGHPAGPLAWGRDLGDRWVVGVLDALHAAEPTGRYRVPATLRARAMLAADRVSRGLGIGLVAAGPGHGTVRATVTETWLNGFGIVHGGLVAVLADTALAVACNSHGPLTVGAGLDVVWVSPGRTGDVLVAEARERVRYGAGARNGVYDITVRRDDGSGTGDVVAEVRGRTRSVGPVPAPSPDSPPQEDT</sequence>
<dbReference type="Pfam" id="PF00725">
    <property type="entry name" value="3HCDH"/>
    <property type="match status" value="2"/>
</dbReference>
<dbReference type="Pfam" id="PF02737">
    <property type="entry name" value="3HCDH_N"/>
    <property type="match status" value="1"/>
</dbReference>
<dbReference type="InterPro" id="IPR006683">
    <property type="entry name" value="Thioestr_dom"/>
</dbReference>
<evidence type="ECO:0000256" key="2">
    <source>
        <dbReference type="ARBA" id="ARBA00022801"/>
    </source>
</evidence>
<evidence type="ECO:0000259" key="8">
    <source>
        <dbReference type="Pfam" id="PF18321"/>
    </source>
</evidence>
<feature type="domain" description="3-hydroxyacyl-CoA dehydrogenase NAD binding" evidence="6">
    <location>
        <begin position="11"/>
        <end position="188"/>
    </location>
</feature>
<dbReference type="PANTHER" id="PTHR48075:SF5">
    <property type="entry name" value="3-HYDROXYBUTYRYL-COA DEHYDROGENASE"/>
    <property type="match status" value="1"/>
</dbReference>
<dbReference type="InterPro" id="IPR006180">
    <property type="entry name" value="3-OHacyl-CoA_DH_CS"/>
</dbReference>
<evidence type="ECO:0000256" key="1">
    <source>
        <dbReference type="ARBA" id="ARBA00009463"/>
    </source>
</evidence>
<proteinExistence type="inferred from homology"/>
<keyword evidence="10" id="KW-1185">Reference proteome</keyword>
<dbReference type="NCBIfam" id="NF006124">
    <property type="entry name" value="PRK08268.1"/>
    <property type="match status" value="1"/>
</dbReference>
<dbReference type="CDD" id="cd03443">
    <property type="entry name" value="PaaI_thioesterase"/>
    <property type="match status" value="1"/>
</dbReference>
<evidence type="ECO:0000256" key="3">
    <source>
        <dbReference type="ARBA" id="ARBA00023002"/>
    </source>
</evidence>
<dbReference type="InterPro" id="IPR036291">
    <property type="entry name" value="NAD(P)-bd_dom_sf"/>
</dbReference>
<dbReference type="SUPFAM" id="SSF48179">
    <property type="entry name" value="6-phosphogluconate dehydrogenase C-terminal domain-like"/>
    <property type="match status" value="2"/>
</dbReference>
<dbReference type="NCBIfam" id="TIGR00369">
    <property type="entry name" value="unchar_dom_1"/>
    <property type="match status" value="1"/>
</dbReference>
<evidence type="ECO:0000313" key="9">
    <source>
        <dbReference type="EMBL" id="MFC5382693.1"/>
    </source>
</evidence>
<evidence type="ECO:0000259" key="6">
    <source>
        <dbReference type="Pfam" id="PF02737"/>
    </source>
</evidence>
<dbReference type="Gene3D" id="3.10.129.10">
    <property type="entry name" value="Hotdog Thioesterase"/>
    <property type="match status" value="1"/>
</dbReference>
<comment type="similarity">
    <text evidence="1">Belongs to the 3-hydroxyacyl-CoA dehydrogenase family.</text>
</comment>
<dbReference type="Pfam" id="PF03061">
    <property type="entry name" value="4HBT"/>
    <property type="match status" value="1"/>
</dbReference>
<dbReference type="PROSITE" id="PS00067">
    <property type="entry name" value="3HCDH"/>
    <property type="match status" value="1"/>
</dbReference>
<name>A0ABW0GS43_9MICO</name>
<dbReference type="InterPro" id="IPR041040">
    <property type="entry name" value="3HCDH_RFF"/>
</dbReference>
<dbReference type="Gene3D" id="3.40.50.720">
    <property type="entry name" value="NAD(P)-binding Rossmann-like Domain"/>
    <property type="match status" value="1"/>
</dbReference>
<feature type="domain" description="3-hydroxyacyl-CoA dehydrogenase C-terminal" evidence="5">
    <location>
        <begin position="406"/>
        <end position="495"/>
    </location>
</feature>
<organism evidence="9 10">
    <name type="scientific">Aquipuribacter nitratireducens</name>
    <dbReference type="NCBI Taxonomy" id="650104"/>
    <lineage>
        <taxon>Bacteria</taxon>
        <taxon>Bacillati</taxon>
        <taxon>Actinomycetota</taxon>
        <taxon>Actinomycetes</taxon>
        <taxon>Micrococcales</taxon>
        <taxon>Intrasporangiaceae</taxon>
        <taxon>Aquipuribacter</taxon>
    </lineage>
</organism>
<dbReference type="Gene3D" id="1.10.1040.50">
    <property type="match status" value="1"/>
</dbReference>
<feature type="region of interest" description="Disordered" evidence="4">
    <location>
        <begin position="595"/>
        <end position="630"/>
    </location>
</feature>
<evidence type="ECO:0000259" key="5">
    <source>
        <dbReference type="Pfam" id="PF00725"/>
    </source>
</evidence>
<dbReference type="InterPro" id="IPR006108">
    <property type="entry name" value="3HC_DH_C"/>
</dbReference>
<dbReference type="GO" id="GO:0003857">
    <property type="term" value="F:(3S)-3-hydroxyacyl-CoA dehydrogenase (NAD+) activity"/>
    <property type="evidence" value="ECO:0007669"/>
    <property type="project" value="UniProtKB-EC"/>
</dbReference>
<feature type="compositionally biased region" description="Pro residues" evidence="4">
    <location>
        <begin position="617"/>
        <end position="630"/>
    </location>
</feature>
<feature type="domain" description="3-hydroxyacyl-CoA dehydrogenase C-terminal" evidence="5">
    <location>
        <begin position="191"/>
        <end position="289"/>
    </location>
</feature>
<evidence type="ECO:0000313" key="10">
    <source>
        <dbReference type="Proteomes" id="UP001596122"/>
    </source>
</evidence>
<keyword evidence="2" id="KW-0378">Hydrolase</keyword>
<dbReference type="Proteomes" id="UP001596122">
    <property type="component" value="Unassembled WGS sequence"/>
</dbReference>
<dbReference type="InterPro" id="IPR029069">
    <property type="entry name" value="HotDog_dom_sf"/>
</dbReference>
<protein>
    <submittedName>
        <fullName evidence="9">3-hydroxyacyl-CoA dehydrogenase</fullName>
        <ecNumber evidence="9">1.1.1.35</ecNumber>
    </submittedName>
</protein>
<accession>A0ABW0GS43</accession>
<keyword evidence="3 9" id="KW-0560">Oxidoreductase</keyword>
<dbReference type="InterPro" id="IPR008927">
    <property type="entry name" value="6-PGluconate_DH-like_C_sf"/>
</dbReference>
<gene>
    <name evidence="9" type="ORF">ACFPJ6_18155</name>
</gene>